<organism evidence="9 10">
    <name type="scientific">Flavimobilis soli</name>
    <dbReference type="NCBI Taxonomy" id="442709"/>
    <lineage>
        <taxon>Bacteria</taxon>
        <taxon>Bacillati</taxon>
        <taxon>Actinomycetota</taxon>
        <taxon>Actinomycetes</taxon>
        <taxon>Micrococcales</taxon>
        <taxon>Jonesiaceae</taxon>
        <taxon>Flavimobilis</taxon>
    </lineage>
</organism>
<dbReference type="PANTHER" id="PTHR23514">
    <property type="entry name" value="BYPASS OF STOP CODON PROTEIN 6"/>
    <property type="match status" value="1"/>
</dbReference>
<proteinExistence type="inferred from homology"/>
<comment type="subcellular location">
    <subcellularLocation>
        <location evidence="1">Cell membrane</location>
        <topology evidence="1">Multi-pass membrane protein</topology>
    </subcellularLocation>
</comment>
<reference evidence="9 10" key="1">
    <citation type="submission" date="2017-10" db="EMBL/GenBank/DDBJ databases">
        <title>Sequencing the genomes of 1000 actinobacteria strains.</title>
        <authorList>
            <person name="Klenk H.-P."/>
        </authorList>
    </citation>
    <scope>NUCLEOTIDE SEQUENCE [LARGE SCALE GENOMIC DNA]</scope>
    <source>
        <strain evidence="9 10">DSM 21574</strain>
    </source>
</reference>
<keyword evidence="4 7" id="KW-0812">Transmembrane</keyword>
<dbReference type="GO" id="GO:0022857">
    <property type="term" value="F:transmembrane transporter activity"/>
    <property type="evidence" value="ECO:0007669"/>
    <property type="project" value="InterPro"/>
</dbReference>
<dbReference type="SUPFAM" id="SSF103473">
    <property type="entry name" value="MFS general substrate transporter"/>
    <property type="match status" value="1"/>
</dbReference>
<evidence type="ECO:0000313" key="10">
    <source>
        <dbReference type="Proteomes" id="UP000221394"/>
    </source>
</evidence>
<feature type="transmembrane region" description="Helical" evidence="7">
    <location>
        <begin position="294"/>
        <end position="312"/>
    </location>
</feature>
<feature type="transmembrane region" description="Helical" evidence="7">
    <location>
        <begin position="21"/>
        <end position="42"/>
    </location>
</feature>
<dbReference type="Proteomes" id="UP000221394">
    <property type="component" value="Unassembled WGS sequence"/>
</dbReference>
<dbReference type="RefSeq" id="WP_245854577.1">
    <property type="nucleotide sequence ID" value="NZ_PDJH01000001.1"/>
</dbReference>
<feature type="transmembrane region" description="Helical" evidence="7">
    <location>
        <begin position="229"/>
        <end position="250"/>
    </location>
</feature>
<evidence type="ECO:0000256" key="2">
    <source>
        <dbReference type="ARBA" id="ARBA00008335"/>
    </source>
</evidence>
<dbReference type="GO" id="GO:0005886">
    <property type="term" value="C:plasma membrane"/>
    <property type="evidence" value="ECO:0007669"/>
    <property type="project" value="UniProtKB-SubCell"/>
</dbReference>
<evidence type="ECO:0000256" key="6">
    <source>
        <dbReference type="ARBA" id="ARBA00023136"/>
    </source>
</evidence>
<evidence type="ECO:0000259" key="8">
    <source>
        <dbReference type="PROSITE" id="PS50850"/>
    </source>
</evidence>
<feature type="domain" description="Major facilitator superfamily (MFS) profile" evidence="8">
    <location>
        <begin position="1"/>
        <end position="405"/>
    </location>
</feature>
<sequence>MTNPQTVAAPLRRDRYTITTYGTFAVWGWFLYSFSPSVSLLAEDLGVSKAAGGLHGTAMAVGAISASFFTPRLVAAIGRRNAVALGLLVVAAGVVGLVVGPVLAATLASMFVLAVGGNVAVSASQVGISDHHGPAAPAAITEANGVGSGVGLFAPLAVGAAVGLGWGWRAAVVTTVVLAVLVAWATSRLPDGGRRPAAATAPAETPEDAHAVEVRGAAAPVKALGPGSVWFLTTLVAAVALENATTYWSTSLVLERTGADESIATATTAGLIAGMTAMRFVVGPLTRRWHSAHLLAVSFGISVVGWAVLWTATSPAVALAGLAVAGFGYGAQYPLSVALVLGIAREAADRAQAVATFTGGAAVGLAPFILGAVADAVGMHTAFLAVPVLAALGGVGAVLGWRRAHAAALL</sequence>
<dbReference type="Gene3D" id="1.20.1250.20">
    <property type="entry name" value="MFS general substrate transporter like domains"/>
    <property type="match status" value="1"/>
</dbReference>
<dbReference type="InterPro" id="IPR020846">
    <property type="entry name" value="MFS_dom"/>
</dbReference>
<protein>
    <submittedName>
        <fullName evidence="9">Putative MFS family arabinose efflux permease</fullName>
    </submittedName>
</protein>
<feature type="transmembrane region" description="Helical" evidence="7">
    <location>
        <begin position="318"/>
        <end position="341"/>
    </location>
</feature>
<dbReference type="PANTHER" id="PTHR23514:SF3">
    <property type="entry name" value="BYPASS OF STOP CODON PROTEIN 6"/>
    <property type="match status" value="1"/>
</dbReference>
<name>A0A2A9E9Y5_9MICO</name>
<dbReference type="PROSITE" id="PS50850">
    <property type="entry name" value="MFS"/>
    <property type="match status" value="1"/>
</dbReference>
<evidence type="ECO:0000313" key="9">
    <source>
        <dbReference type="EMBL" id="PFG35778.1"/>
    </source>
</evidence>
<accession>A0A2A9E9Y5</accession>
<evidence type="ECO:0000256" key="1">
    <source>
        <dbReference type="ARBA" id="ARBA00004651"/>
    </source>
</evidence>
<dbReference type="InterPro" id="IPR011701">
    <property type="entry name" value="MFS"/>
</dbReference>
<dbReference type="AlphaFoldDB" id="A0A2A9E9Y5"/>
<feature type="transmembrane region" description="Helical" evidence="7">
    <location>
        <begin position="353"/>
        <end position="374"/>
    </location>
</feature>
<evidence type="ECO:0000256" key="5">
    <source>
        <dbReference type="ARBA" id="ARBA00022989"/>
    </source>
</evidence>
<feature type="transmembrane region" description="Helical" evidence="7">
    <location>
        <begin position="166"/>
        <end position="185"/>
    </location>
</feature>
<comment type="similarity">
    <text evidence="2">Belongs to the major facilitator superfamily.</text>
</comment>
<dbReference type="InterPro" id="IPR051788">
    <property type="entry name" value="MFS_Transporter"/>
</dbReference>
<evidence type="ECO:0000256" key="4">
    <source>
        <dbReference type="ARBA" id="ARBA00022692"/>
    </source>
</evidence>
<keyword evidence="6 7" id="KW-0472">Membrane</keyword>
<feature type="transmembrane region" description="Helical" evidence="7">
    <location>
        <begin position="54"/>
        <end position="75"/>
    </location>
</feature>
<keyword evidence="3" id="KW-0813">Transport</keyword>
<feature type="transmembrane region" description="Helical" evidence="7">
    <location>
        <begin position="380"/>
        <end position="401"/>
    </location>
</feature>
<dbReference type="EMBL" id="PDJH01000001">
    <property type="protein sequence ID" value="PFG35778.1"/>
    <property type="molecule type" value="Genomic_DNA"/>
</dbReference>
<feature type="transmembrane region" description="Helical" evidence="7">
    <location>
        <begin position="262"/>
        <end position="282"/>
    </location>
</feature>
<evidence type="ECO:0000256" key="3">
    <source>
        <dbReference type="ARBA" id="ARBA00022448"/>
    </source>
</evidence>
<keyword evidence="10" id="KW-1185">Reference proteome</keyword>
<keyword evidence="5 7" id="KW-1133">Transmembrane helix</keyword>
<gene>
    <name evidence="9" type="ORF">ATL41_0475</name>
</gene>
<feature type="transmembrane region" description="Helical" evidence="7">
    <location>
        <begin position="82"/>
        <end position="115"/>
    </location>
</feature>
<comment type="caution">
    <text evidence="9">The sequence shown here is derived from an EMBL/GenBank/DDBJ whole genome shotgun (WGS) entry which is preliminary data.</text>
</comment>
<evidence type="ECO:0000256" key="7">
    <source>
        <dbReference type="SAM" id="Phobius"/>
    </source>
</evidence>
<dbReference type="Pfam" id="PF07690">
    <property type="entry name" value="MFS_1"/>
    <property type="match status" value="1"/>
</dbReference>
<dbReference type="InterPro" id="IPR036259">
    <property type="entry name" value="MFS_trans_sf"/>
</dbReference>